<reference evidence="12 13" key="1">
    <citation type="submission" date="2020-04" db="EMBL/GenBank/DDBJ databases">
        <title>Ramlibacter sp. G-1-2-2 isolated from soil.</title>
        <authorList>
            <person name="Dahal R.H."/>
        </authorList>
    </citation>
    <scope>NUCLEOTIDE SEQUENCE [LARGE SCALE GENOMIC DNA]</scope>
    <source>
        <strain evidence="12 13">G-1-2-2</strain>
    </source>
</reference>
<dbReference type="Pfam" id="PF07992">
    <property type="entry name" value="Pyr_redox_2"/>
    <property type="match status" value="1"/>
</dbReference>
<dbReference type="InterPro" id="IPR001155">
    <property type="entry name" value="OxRdtase_FMN_N"/>
</dbReference>
<keyword evidence="6" id="KW-0479">Metal-binding</keyword>
<keyword evidence="7" id="KW-0560">Oxidoreductase</keyword>
<keyword evidence="5" id="KW-0288">FMN</keyword>
<keyword evidence="9" id="KW-0411">Iron-sulfur</keyword>
<evidence type="ECO:0000256" key="1">
    <source>
        <dbReference type="ARBA" id="ARBA00001917"/>
    </source>
</evidence>
<evidence type="ECO:0000256" key="2">
    <source>
        <dbReference type="ARBA" id="ARBA00001966"/>
    </source>
</evidence>
<dbReference type="InterPro" id="IPR013785">
    <property type="entry name" value="Aldolase_TIM"/>
</dbReference>
<dbReference type="GO" id="GO:0051536">
    <property type="term" value="F:iron-sulfur cluster binding"/>
    <property type="evidence" value="ECO:0007669"/>
    <property type="project" value="UniProtKB-KW"/>
</dbReference>
<evidence type="ECO:0000256" key="7">
    <source>
        <dbReference type="ARBA" id="ARBA00023002"/>
    </source>
</evidence>
<organism evidence="12 13">
    <name type="scientific">Ramlibacter agri</name>
    <dbReference type="NCBI Taxonomy" id="2728837"/>
    <lineage>
        <taxon>Bacteria</taxon>
        <taxon>Pseudomonadati</taxon>
        <taxon>Pseudomonadota</taxon>
        <taxon>Betaproteobacteria</taxon>
        <taxon>Burkholderiales</taxon>
        <taxon>Comamonadaceae</taxon>
        <taxon>Ramlibacter</taxon>
    </lineage>
</organism>
<dbReference type="InterPro" id="IPR023753">
    <property type="entry name" value="FAD/NAD-binding_dom"/>
</dbReference>
<dbReference type="Gene3D" id="3.40.50.720">
    <property type="entry name" value="NAD(P)-binding Rossmann-like Domain"/>
    <property type="match status" value="1"/>
</dbReference>
<name>A0A848GZQ0_9BURK</name>
<comment type="cofactor">
    <cofactor evidence="2">
        <name>[4Fe-4S] cluster</name>
        <dbReference type="ChEBI" id="CHEBI:49883"/>
    </cofactor>
</comment>
<accession>A0A848GZQ0</accession>
<gene>
    <name evidence="12" type="ORF">HHL11_03595</name>
</gene>
<dbReference type="SUPFAM" id="SSF51905">
    <property type="entry name" value="FAD/NAD(P)-binding domain"/>
    <property type="match status" value="1"/>
</dbReference>
<dbReference type="Gene3D" id="3.20.20.70">
    <property type="entry name" value="Aldolase class I"/>
    <property type="match status" value="1"/>
</dbReference>
<dbReference type="GO" id="GO:0010181">
    <property type="term" value="F:FMN binding"/>
    <property type="evidence" value="ECO:0007669"/>
    <property type="project" value="InterPro"/>
</dbReference>
<dbReference type="AlphaFoldDB" id="A0A848GZQ0"/>
<dbReference type="PRINTS" id="PR00368">
    <property type="entry name" value="FADPNR"/>
</dbReference>
<sequence>MQMKFPHLFQPIQIGKLRLKNRIAMAPMGFPAMSDAEGVPTQRYVDYFTERAKGGAGLLITGMLKVEDTIEYTMSKRGPVRKEFIRPFADLTEGIHSLGTRIFAQLSAGLGYQGRPHNIRGTPVAPSAIPNFADPRVTCRELSVEEIQRLVKAYGDAAELLAGAGVDGVEVHGHAGFLIDQFSSSLWNKRTDRYGGDLKGRLTFAFELLHEVKRRLGDGYPVQYRYGLKHYMKEIRQSGLPGEDFVELGRDIDEGLQMAELLEAEGFDSLAVDAGTATGHYWAHPPIYQAHGCMLDLAAGVKELVKIPVIAVGRLDIPEMANDAVASGKADIVSLAKGLLADPYWPNKVREGKVEDIRPCIGCHQACSEPMNGRYINSCTVNPACGRERTHTLQPAEKPRTILVAGGGIGGMEAARASASRGHKVVLYEKGEALGGHLIEAGVPGDKKDIERLNTWYRRQLEQLGVDVRLNTAVTPDVVARDQPDVVLVATGSQDVIPRLPGVDKPHVGRATEVLLGKKAMGEQVVVVGAGENGCETALWLARQGKKVSIVEMQAKPIAIPVANANRNMLLDLLVQAGVPILLNTALREVLDDAVVVVGKDGETRRLACDSVVLAVGMKADNRLFGALAQQFPGPLHDIGDCQEAKNVMKAVWDAYEVARTI</sequence>
<dbReference type="InterPro" id="IPR051793">
    <property type="entry name" value="NADH:flavin_oxidoreductase"/>
</dbReference>
<evidence type="ECO:0000256" key="6">
    <source>
        <dbReference type="ARBA" id="ARBA00022723"/>
    </source>
</evidence>
<dbReference type="GO" id="GO:0046872">
    <property type="term" value="F:metal ion binding"/>
    <property type="evidence" value="ECO:0007669"/>
    <property type="project" value="UniProtKB-KW"/>
</dbReference>
<dbReference type="Gene3D" id="3.50.50.60">
    <property type="entry name" value="FAD/NAD(P)-binding domain"/>
    <property type="match status" value="1"/>
</dbReference>
<evidence type="ECO:0000256" key="8">
    <source>
        <dbReference type="ARBA" id="ARBA00023004"/>
    </source>
</evidence>
<evidence type="ECO:0000256" key="3">
    <source>
        <dbReference type="ARBA" id="ARBA00011048"/>
    </source>
</evidence>
<evidence type="ECO:0000313" key="12">
    <source>
        <dbReference type="EMBL" id="NML42822.1"/>
    </source>
</evidence>
<evidence type="ECO:0000256" key="9">
    <source>
        <dbReference type="ARBA" id="ARBA00023014"/>
    </source>
</evidence>
<evidence type="ECO:0000259" key="11">
    <source>
        <dbReference type="Pfam" id="PF07992"/>
    </source>
</evidence>
<comment type="similarity">
    <text evidence="3">In the N-terminal section; belongs to the NADH:flavin oxidoreductase/NADH oxidase family.</text>
</comment>
<dbReference type="PANTHER" id="PTHR42917:SF2">
    <property type="entry name" value="2,4-DIENOYL-COA REDUCTASE [(2E)-ENOYL-COA-PRODUCING]"/>
    <property type="match status" value="1"/>
</dbReference>
<comment type="cofactor">
    <cofactor evidence="1">
        <name>FMN</name>
        <dbReference type="ChEBI" id="CHEBI:58210"/>
    </cofactor>
</comment>
<keyword evidence="8" id="KW-0408">Iron</keyword>
<evidence type="ECO:0000313" key="13">
    <source>
        <dbReference type="Proteomes" id="UP000541185"/>
    </source>
</evidence>
<keyword evidence="4" id="KW-0285">Flavoprotein</keyword>
<keyword evidence="13" id="KW-1185">Reference proteome</keyword>
<evidence type="ECO:0000259" key="10">
    <source>
        <dbReference type="Pfam" id="PF00724"/>
    </source>
</evidence>
<dbReference type="PANTHER" id="PTHR42917">
    <property type="entry name" value="2,4-DIENOYL-COA REDUCTASE"/>
    <property type="match status" value="1"/>
</dbReference>
<protein>
    <submittedName>
        <fullName evidence="12">FAD-dependent oxidoreductase</fullName>
    </submittedName>
</protein>
<evidence type="ECO:0000256" key="4">
    <source>
        <dbReference type="ARBA" id="ARBA00022630"/>
    </source>
</evidence>
<feature type="domain" description="NADH:flavin oxidoreductase/NADH oxidase N-terminal" evidence="10">
    <location>
        <begin position="8"/>
        <end position="353"/>
    </location>
</feature>
<dbReference type="Proteomes" id="UP000541185">
    <property type="component" value="Unassembled WGS sequence"/>
</dbReference>
<dbReference type="Pfam" id="PF00724">
    <property type="entry name" value="Oxidored_FMN"/>
    <property type="match status" value="1"/>
</dbReference>
<proteinExistence type="inferred from homology"/>
<feature type="domain" description="FAD/NAD(P)-binding" evidence="11">
    <location>
        <begin position="402"/>
        <end position="625"/>
    </location>
</feature>
<comment type="caution">
    <text evidence="12">The sequence shown here is derived from an EMBL/GenBank/DDBJ whole genome shotgun (WGS) entry which is preliminary data.</text>
</comment>
<evidence type="ECO:0000256" key="5">
    <source>
        <dbReference type="ARBA" id="ARBA00022643"/>
    </source>
</evidence>
<dbReference type="SUPFAM" id="SSF51395">
    <property type="entry name" value="FMN-linked oxidoreductases"/>
    <property type="match status" value="1"/>
</dbReference>
<dbReference type="InterPro" id="IPR036188">
    <property type="entry name" value="FAD/NAD-bd_sf"/>
</dbReference>
<dbReference type="EMBL" id="JABBFX010000001">
    <property type="protein sequence ID" value="NML42822.1"/>
    <property type="molecule type" value="Genomic_DNA"/>
</dbReference>
<dbReference type="GO" id="GO:0016491">
    <property type="term" value="F:oxidoreductase activity"/>
    <property type="evidence" value="ECO:0007669"/>
    <property type="project" value="UniProtKB-KW"/>
</dbReference>